<evidence type="ECO:0000313" key="15">
    <source>
        <dbReference type="Proteomes" id="UP000538292"/>
    </source>
</evidence>
<dbReference type="GO" id="GO:0005524">
    <property type="term" value="F:ATP binding"/>
    <property type="evidence" value="ECO:0007669"/>
    <property type="project" value="UniProtKB-UniRule"/>
</dbReference>
<comment type="catalytic activity">
    <reaction evidence="9 10 11">
        <text>adenosine(37) in tRNA + dimethylallyl diphosphate = N(6)-dimethylallyladenosine(37) in tRNA + diphosphate</text>
        <dbReference type="Rhea" id="RHEA:26482"/>
        <dbReference type="Rhea" id="RHEA-COMP:10162"/>
        <dbReference type="Rhea" id="RHEA-COMP:10375"/>
        <dbReference type="ChEBI" id="CHEBI:33019"/>
        <dbReference type="ChEBI" id="CHEBI:57623"/>
        <dbReference type="ChEBI" id="CHEBI:74411"/>
        <dbReference type="ChEBI" id="CHEBI:74415"/>
        <dbReference type="EC" id="2.5.1.75"/>
    </reaction>
</comment>
<dbReference type="SUPFAM" id="SSF52540">
    <property type="entry name" value="P-loop containing nucleoside triphosphate hydrolases"/>
    <property type="match status" value="2"/>
</dbReference>
<sequence length="309" mass="35909">MKPKLLVIVGPTAVGKTRLSVWLAKRFHGEIISGDSMQVYRGMDIGTAKIMPGEMEEIPHHLIDIRDPDQLFSVQEYQKLAREKIAEITEREQLPMLVGGTGLYIESVVHDYAMPHVKENMELRKELKEMAQREGKEALHRKLEKVDPVQAHKLHPNDVRRIIRALEVYHVTGKPFSELKRKGTSPYDALWIGLTMPRELLYERINRRVDEMIASGLVDEVKQLWNKGYRLHLTSMQAIGYKEIMSYLEGDISFDEAVHLIKLGSRKYAKRQLSWFRRLSEIHWFDITNAESFQEIELLIAGKFHLARE</sequence>
<dbReference type="GO" id="GO:0006400">
    <property type="term" value="P:tRNA modification"/>
    <property type="evidence" value="ECO:0007669"/>
    <property type="project" value="TreeGrafter"/>
</dbReference>
<evidence type="ECO:0000256" key="12">
    <source>
        <dbReference type="RuleBase" id="RU003784"/>
    </source>
</evidence>
<gene>
    <name evidence="10 14" type="primary">miaA</name>
    <name evidence="14" type="ORF">H2C83_08475</name>
</gene>
<dbReference type="Pfam" id="PF01715">
    <property type="entry name" value="IPPT"/>
    <property type="match status" value="1"/>
</dbReference>
<comment type="similarity">
    <text evidence="3 10 13">Belongs to the IPP transferase family.</text>
</comment>
<evidence type="ECO:0000256" key="7">
    <source>
        <dbReference type="ARBA" id="ARBA00022840"/>
    </source>
</evidence>
<evidence type="ECO:0000256" key="9">
    <source>
        <dbReference type="ARBA" id="ARBA00049563"/>
    </source>
</evidence>
<dbReference type="InterPro" id="IPR027417">
    <property type="entry name" value="P-loop_NTPase"/>
</dbReference>
<evidence type="ECO:0000256" key="1">
    <source>
        <dbReference type="ARBA" id="ARBA00001946"/>
    </source>
</evidence>
<dbReference type="AlphaFoldDB" id="A0A7W1XSJ5"/>
<dbReference type="Gene3D" id="1.10.20.140">
    <property type="match status" value="1"/>
</dbReference>
<dbReference type="PANTHER" id="PTHR11088:SF60">
    <property type="entry name" value="TRNA DIMETHYLALLYLTRANSFERASE"/>
    <property type="match status" value="1"/>
</dbReference>
<evidence type="ECO:0000256" key="2">
    <source>
        <dbReference type="ARBA" id="ARBA00003213"/>
    </source>
</evidence>
<dbReference type="RefSeq" id="WP_181739784.1">
    <property type="nucleotide sequence ID" value="NZ_JACEOL010000029.1"/>
</dbReference>
<comment type="caution">
    <text evidence="14">The sequence shown here is derived from an EMBL/GenBank/DDBJ whole genome shotgun (WGS) entry which is preliminary data.</text>
</comment>
<proteinExistence type="inferred from homology"/>
<evidence type="ECO:0000256" key="8">
    <source>
        <dbReference type="ARBA" id="ARBA00022842"/>
    </source>
</evidence>
<dbReference type="FunFam" id="1.10.20.140:FF:000001">
    <property type="entry name" value="tRNA dimethylallyltransferase"/>
    <property type="match status" value="1"/>
</dbReference>
<dbReference type="PANTHER" id="PTHR11088">
    <property type="entry name" value="TRNA DIMETHYLALLYLTRANSFERASE"/>
    <property type="match status" value="1"/>
</dbReference>
<comment type="caution">
    <text evidence="10">Lacks conserved residue(s) required for the propagation of feature annotation.</text>
</comment>
<dbReference type="InterPro" id="IPR039657">
    <property type="entry name" value="Dimethylallyltransferase"/>
</dbReference>
<keyword evidence="8 10" id="KW-0460">Magnesium</keyword>
<feature type="binding site" evidence="10">
    <location>
        <begin position="10"/>
        <end position="17"/>
    </location>
    <ligand>
        <name>ATP</name>
        <dbReference type="ChEBI" id="CHEBI:30616"/>
    </ligand>
</feature>
<protein>
    <recommendedName>
        <fullName evidence="10">tRNA dimethylallyltransferase</fullName>
        <ecNumber evidence="10">2.5.1.75</ecNumber>
    </recommendedName>
    <alternativeName>
        <fullName evidence="10">Dimethylallyl diphosphate:tRNA dimethylallyltransferase</fullName>
        <shortName evidence="10">DMAPP:tRNA dimethylallyltransferase</shortName>
        <shortName evidence="10">DMATase</shortName>
    </alternativeName>
    <alternativeName>
        <fullName evidence="10">Isopentenyl-diphosphate:tRNA isopentenyltransferase</fullName>
        <shortName evidence="10">IPP transferase</shortName>
        <shortName evidence="10">IPPT</shortName>
        <shortName evidence="10">IPTase</shortName>
    </alternativeName>
</protein>
<keyword evidence="15" id="KW-1185">Reference proteome</keyword>
<feature type="site" description="Interaction with substrate tRNA" evidence="10">
    <location>
        <position position="101"/>
    </location>
</feature>
<dbReference type="InterPro" id="IPR018022">
    <property type="entry name" value="IPT"/>
</dbReference>
<dbReference type="Gene3D" id="3.40.50.300">
    <property type="entry name" value="P-loop containing nucleotide triphosphate hydrolases"/>
    <property type="match status" value="1"/>
</dbReference>
<dbReference type="GO" id="GO:0052381">
    <property type="term" value="F:tRNA dimethylallyltransferase activity"/>
    <property type="evidence" value="ECO:0007669"/>
    <property type="project" value="UniProtKB-UniRule"/>
</dbReference>
<name>A0A7W1XSJ5_9BACL</name>
<dbReference type="Proteomes" id="UP000538292">
    <property type="component" value="Unassembled WGS sequence"/>
</dbReference>
<evidence type="ECO:0000256" key="11">
    <source>
        <dbReference type="RuleBase" id="RU003783"/>
    </source>
</evidence>
<dbReference type="HAMAP" id="MF_00185">
    <property type="entry name" value="IPP_trans"/>
    <property type="match status" value="1"/>
</dbReference>
<evidence type="ECO:0000256" key="6">
    <source>
        <dbReference type="ARBA" id="ARBA00022741"/>
    </source>
</evidence>
<evidence type="ECO:0000256" key="3">
    <source>
        <dbReference type="ARBA" id="ARBA00005842"/>
    </source>
</evidence>
<keyword evidence="5 10" id="KW-0819">tRNA processing</keyword>
<keyword evidence="6 10" id="KW-0547">Nucleotide-binding</keyword>
<organism evidence="14 15">
    <name type="scientific">Thermoactinomyces mirandus</name>
    <dbReference type="NCBI Taxonomy" id="2756294"/>
    <lineage>
        <taxon>Bacteria</taxon>
        <taxon>Bacillati</taxon>
        <taxon>Bacillota</taxon>
        <taxon>Bacilli</taxon>
        <taxon>Bacillales</taxon>
        <taxon>Thermoactinomycetaceae</taxon>
        <taxon>Thermoactinomyces</taxon>
    </lineage>
</organism>
<evidence type="ECO:0000313" key="14">
    <source>
        <dbReference type="EMBL" id="MBA4602351.1"/>
    </source>
</evidence>
<dbReference type="EMBL" id="JACEOL010000029">
    <property type="protein sequence ID" value="MBA4602351.1"/>
    <property type="molecule type" value="Genomic_DNA"/>
</dbReference>
<keyword evidence="4 10" id="KW-0808">Transferase</keyword>
<evidence type="ECO:0000256" key="4">
    <source>
        <dbReference type="ARBA" id="ARBA00022679"/>
    </source>
</evidence>
<feature type="site" description="Interaction with substrate tRNA" evidence="10">
    <location>
        <position position="124"/>
    </location>
</feature>
<comment type="function">
    <text evidence="2 10 12">Catalyzes the transfer of a dimethylallyl group onto the adenine at position 37 in tRNAs that read codons beginning with uridine, leading to the formation of N6-(dimethylallyl)adenosine (i(6)A).</text>
</comment>
<dbReference type="EC" id="2.5.1.75" evidence="10"/>
<comment type="subunit">
    <text evidence="10">Monomer.</text>
</comment>
<feature type="region of interest" description="Interaction with substrate tRNA" evidence="10">
    <location>
        <begin position="35"/>
        <end position="38"/>
    </location>
</feature>
<comment type="cofactor">
    <cofactor evidence="1 10">
        <name>Mg(2+)</name>
        <dbReference type="ChEBI" id="CHEBI:18420"/>
    </cofactor>
</comment>
<keyword evidence="7 10" id="KW-0067">ATP-binding</keyword>
<feature type="binding site" evidence="10">
    <location>
        <begin position="12"/>
        <end position="17"/>
    </location>
    <ligand>
        <name>substrate</name>
    </ligand>
</feature>
<dbReference type="NCBIfam" id="TIGR00174">
    <property type="entry name" value="miaA"/>
    <property type="match status" value="1"/>
</dbReference>
<evidence type="ECO:0000256" key="13">
    <source>
        <dbReference type="RuleBase" id="RU003785"/>
    </source>
</evidence>
<accession>A0A7W1XSJ5</accession>
<evidence type="ECO:0000256" key="5">
    <source>
        <dbReference type="ARBA" id="ARBA00022694"/>
    </source>
</evidence>
<evidence type="ECO:0000256" key="10">
    <source>
        <dbReference type="HAMAP-Rule" id="MF_00185"/>
    </source>
</evidence>
<reference evidence="14 15" key="1">
    <citation type="submission" date="2020-07" db="EMBL/GenBank/DDBJ databases">
        <title>Thermoactinomyces phylogeny.</title>
        <authorList>
            <person name="Dunlap C."/>
        </authorList>
    </citation>
    <scope>NUCLEOTIDE SEQUENCE [LARGE SCALE GENOMIC DNA]</scope>
    <source>
        <strain evidence="14 15">AMNI-1</strain>
    </source>
</reference>